<evidence type="ECO:0000259" key="5">
    <source>
        <dbReference type="Pfam" id="PF01266"/>
    </source>
</evidence>
<name>A0A370G2X4_9COXI</name>
<evidence type="ECO:0000256" key="4">
    <source>
        <dbReference type="ARBA" id="ARBA00023002"/>
    </source>
</evidence>
<dbReference type="InterPro" id="IPR036188">
    <property type="entry name" value="FAD/NAD-bd_sf"/>
</dbReference>
<comment type="caution">
    <text evidence="6">The sequence shown here is derived from an EMBL/GenBank/DDBJ whole genome shotgun (WGS) entry which is preliminary data.</text>
</comment>
<reference evidence="6 7" key="1">
    <citation type="submission" date="2018-07" db="EMBL/GenBank/DDBJ databases">
        <title>Genomic Encyclopedia of Type Strains, Phase IV (KMG-IV): sequencing the most valuable type-strain genomes for metagenomic binning, comparative biology and taxonomic classification.</title>
        <authorList>
            <person name="Goeker M."/>
        </authorList>
    </citation>
    <scope>NUCLEOTIDE SEQUENCE [LARGE SCALE GENOMIC DNA]</scope>
    <source>
        <strain evidence="6 7">DSM 16500</strain>
    </source>
</reference>
<dbReference type="PANTHER" id="PTHR10961:SF7">
    <property type="entry name" value="FAD DEPENDENT OXIDOREDUCTASE DOMAIN-CONTAINING PROTEIN"/>
    <property type="match status" value="1"/>
</dbReference>
<keyword evidence="2" id="KW-0285">Flavoprotein</keyword>
<evidence type="ECO:0000313" key="6">
    <source>
        <dbReference type="EMBL" id="RDI37590.1"/>
    </source>
</evidence>
<evidence type="ECO:0000313" key="7">
    <source>
        <dbReference type="Proteomes" id="UP000254720"/>
    </source>
</evidence>
<keyword evidence="3" id="KW-0274">FAD</keyword>
<dbReference type="InterPro" id="IPR006076">
    <property type="entry name" value="FAD-dep_OxRdtase"/>
</dbReference>
<dbReference type="EMBL" id="QQAX01000037">
    <property type="protein sequence ID" value="RDI37590.1"/>
    <property type="molecule type" value="Genomic_DNA"/>
</dbReference>
<evidence type="ECO:0000256" key="3">
    <source>
        <dbReference type="ARBA" id="ARBA00022827"/>
    </source>
</evidence>
<dbReference type="InterPro" id="IPR045170">
    <property type="entry name" value="MTOX"/>
</dbReference>
<protein>
    <submittedName>
        <fullName evidence="6">Sarcosine oxidase/L-pipecolate oxidase</fullName>
    </submittedName>
</protein>
<dbReference type="Gene3D" id="3.30.9.10">
    <property type="entry name" value="D-Amino Acid Oxidase, subunit A, domain 2"/>
    <property type="match status" value="1"/>
</dbReference>
<dbReference type="SUPFAM" id="SSF51905">
    <property type="entry name" value="FAD/NAD(P)-binding domain"/>
    <property type="match status" value="1"/>
</dbReference>
<dbReference type="PANTHER" id="PTHR10961">
    <property type="entry name" value="PEROXISOMAL SARCOSINE OXIDASE"/>
    <property type="match status" value="1"/>
</dbReference>
<accession>A0A370G2X4</accession>
<keyword evidence="7" id="KW-1185">Reference proteome</keyword>
<evidence type="ECO:0000256" key="2">
    <source>
        <dbReference type="ARBA" id="ARBA00022630"/>
    </source>
</evidence>
<feature type="domain" description="FAD dependent oxidoreductase" evidence="5">
    <location>
        <begin position="13"/>
        <end position="377"/>
    </location>
</feature>
<gene>
    <name evidence="6" type="ORF">C8D86_13712</name>
</gene>
<dbReference type="Gene3D" id="3.50.50.60">
    <property type="entry name" value="FAD/NAD(P)-binding domain"/>
    <property type="match status" value="1"/>
</dbReference>
<dbReference type="GO" id="GO:0050660">
    <property type="term" value="F:flavin adenine dinucleotide binding"/>
    <property type="evidence" value="ECO:0007669"/>
    <property type="project" value="InterPro"/>
</dbReference>
<dbReference type="Proteomes" id="UP000254720">
    <property type="component" value="Unassembled WGS sequence"/>
</dbReference>
<comment type="cofactor">
    <cofactor evidence="1">
        <name>FAD</name>
        <dbReference type="ChEBI" id="CHEBI:57692"/>
    </cofactor>
</comment>
<dbReference type="AlphaFoldDB" id="A0A370G2X4"/>
<sequence length="400" mass="44999">MMNAKKIGMYDADVIVIGGGPIGLASAFYAAKMGQSVIVLEQFSFGNQAGSSAGHVRMWRTAITEASHAKMAFQAGDMYREIERESGQRLLHPHGLLNFGVETEYTAQGTIETAYEVLKSLGHRCIKYTKKQLEERFPFKDLPDNYYGVYHENNAVIDVKLLLKTLVSLNAKYGVALNENEPVTEVKADANGVMVKSTTNTYFAKKVIVTPGPYINEFVGQFGFQLNILFWEMAFAYYKITDPSLTFPMWFQFDYKDESVPTKLFYGFPPVKFGREGFVRLAVDWASHTFTEIGERKYVPRDIDIHITQEYVKKHMRGVSPAPIDMAAAVHPQIVDNLSVLDFMPEKFVPHHQNIVLFTGGWAFKFVPLFGKMCADLAVNGGTEHDISELAINRKGVIKN</sequence>
<keyword evidence="4" id="KW-0560">Oxidoreductase</keyword>
<proteinExistence type="predicted"/>
<dbReference type="RefSeq" id="WP_114835418.1">
    <property type="nucleotide sequence ID" value="NZ_LR699114.1"/>
</dbReference>
<dbReference type="GO" id="GO:0008115">
    <property type="term" value="F:sarcosine oxidase activity"/>
    <property type="evidence" value="ECO:0007669"/>
    <property type="project" value="TreeGrafter"/>
</dbReference>
<dbReference type="Pfam" id="PF01266">
    <property type="entry name" value="DAO"/>
    <property type="match status" value="1"/>
</dbReference>
<evidence type="ECO:0000256" key="1">
    <source>
        <dbReference type="ARBA" id="ARBA00001974"/>
    </source>
</evidence>
<dbReference type="OrthoDB" id="9815989at2"/>
<organism evidence="6 7">
    <name type="scientific">Aquicella lusitana</name>
    <dbReference type="NCBI Taxonomy" id="254246"/>
    <lineage>
        <taxon>Bacteria</taxon>
        <taxon>Pseudomonadati</taxon>
        <taxon>Pseudomonadota</taxon>
        <taxon>Gammaproteobacteria</taxon>
        <taxon>Legionellales</taxon>
        <taxon>Coxiellaceae</taxon>
        <taxon>Aquicella</taxon>
    </lineage>
</organism>